<evidence type="ECO:0000256" key="10">
    <source>
        <dbReference type="ARBA" id="ARBA00023136"/>
    </source>
</evidence>
<evidence type="ECO:0000256" key="13">
    <source>
        <dbReference type="ARBA" id="ARBA00023180"/>
    </source>
</evidence>
<dbReference type="InterPro" id="IPR013783">
    <property type="entry name" value="Ig-like_fold"/>
</dbReference>
<evidence type="ECO:0000256" key="17">
    <source>
        <dbReference type="SAM" id="MobiDB-lite"/>
    </source>
</evidence>
<keyword evidence="8 15" id="KW-0067">ATP-binding</keyword>
<organism evidence="21 22">
    <name type="scientific">Caerostris darwini</name>
    <dbReference type="NCBI Taxonomy" id="1538125"/>
    <lineage>
        <taxon>Eukaryota</taxon>
        <taxon>Metazoa</taxon>
        <taxon>Ecdysozoa</taxon>
        <taxon>Arthropoda</taxon>
        <taxon>Chelicerata</taxon>
        <taxon>Arachnida</taxon>
        <taxon>Araneae</taxon>
        <taxon>Araneomorphae</taxon>
        <taxon>Entelegynae</taxon>
        <taxon>Araneoidea</taxon>
        <taxon>Araneidae</taxon>
        <taxon>Caerostris</taxon>
    </lineage>
</organism>
<dbReference type="InterPro" id="IPR002011">
    <property type="entry name" value="Tyr_kinase_rcpt_2_CS"/>
</dbReference>
<evidence type="ECO:0000256" key="7">
    <source>
        <dbReference type="ARBA" id="ARBA00022777"/>
    </source>
</evidence>
<name>A0AAV4V7F6_9ARAC</name>
<feature type="transmembrane region" description="Helical" evidence="18">
    <location>
        <begin position="146"/>
        <end position="170"/>
    </location>
</feature>
<feature type="domain" description="Protein kinase" evidence="19">
    <location>
        <begin position="238"/>
        <end position="509"/>
    </location>
</feature>
<dbReference type="GO" id="GO:0005886">
    <property type="term" value="C:plasma membrane"/>
    <property type="evidence" value="ECO:0007669"/>
    <property type="project" value="TreeGrafter"/>
</dbReference>
<comment type="catalytic activity">
    <reaction evidence="14 16">
        <text>L-tyrosyl-[protein] + ATP = O-phospho-L-tyrosyl-[protein] + ADP + H(+)</text>
        <dbReference type="Rhea" id="RHEA:10596"/>
        <dbReference type="Rhea" id="RHEA-COMP:10136"/>
        <dbReference type="Rhea" id="RHEA-COMP:20101"/>
        <dbReference type="ChEBI" id="CHEBI:15378"/>
        <dbReference type="ChEBI" id="CHEBI:30616"/>
        <dbReference type="ChEBI" id="CHEBI:46858"/>
        <dbReference type="ChEBI" id="CHEBI:61978"/>
        <dbReference type="ChEBI" id="CHEBI:456216"/>
        <dbReference type="EC" id="2.7.10.1"/>
    </reaction>
</comment>
<protein>
    <recommendedName>
        <fullName evidence="16">Tyrosine-protein kinase receptor</fullName>
        <ecNumber evidence="16">2.7.10.1</ecNumber>
    </recommendedName>
</protein>
<evidence type="ECO:0000256" key="5">
    <source>
        <dbReference type="ARBA" id="ARBA00022737"/>
    </source>
</evidence>
<dbReference type="EC" id="2.7.10.1" evidence="16"/>
<evidence type="ECO:0000256" key="11">
    <source>
        <dbReference type="ARBA" id="ARBA00023137"/>
    </source>
</evidence>
<feature type="domain" description="Fibronectin type-III" evidence="20">
    <location>
        <begin position="44"/>
        <end position="138"/>
    </location>
</feature>
<dbReference type="InterPro" id="IPR017441">
    <property type="entry name" value="Protein_kinase_ATP_BS"/>
</dbReference>
<keyword evidence="9 18" id="KW-1133">Transmembrane helix</keyword>
<comment type="subcellular location">
    <subcellularLocation>
        <location evidence="1">Membrane</location>
        <topology evidence="1">Single-pass membrane protein</topology>
    </subcellularLocation>
</comment>
<proteinExistence type="inferred from homology"/>
<evidence type="ECO:0000256" key="4">
    <source>
        <dbReference type="ARBA" id="ARBA00022692"/>
    </source>
</evidence>
<comment type="caution">
    <text evidence="21">The sequence shown here is derived from an EMBL/GenBank/DDBJ whole genome shotgun (WGS) entry which is preliminary data.</text>
</comment>
<dbReference type="PANTHER" id="PTHR24416:SF527">
    <property type="entry name" value="PROTO-ONCOGENE TYROSINE-PROTEIN KINASE ROS"/>
    <property type="match status" value="1"/>
</dbReference>
<evidence type="ECO:0000256" key="15">
    <source>
        <dbReference type="PROSITE-ProRule" id="PRU10141"/>
    </source>
</evidence>
<keyword evidence="7 21" id="KW-0418">Kinase</keyword>
<dbReference type="PROSITE" id="PS50011">
    <property type="entry name" value="PROTEIN_KINASE_DOM"/>
    <property type="match status" value="1"/>
</dbReference>
<dbReference type="InterPro" id="IPR000719">
    <property type="entry name" value="Prot_kinase_dom"/>
</dbReference>
<evidence type="ECO:0000256" key="14">
    <source>
        <dbReference type="ARBA" id="ARBA00051243"/>
    </source>
</evidence>
<dbReference type="PROSITE" id="PS00109">
    <property type="entry name" value="PROTEIN_KINASE_TYR"/>
    <property type="match status" value="1"/>
</dbReference>
<evidence type="ECO:0000256" key="12">
    <source>
        <dbReference type="ARBA" id="ARBA00023170"/>
    </source>
</evidence>
<keyword evidence="13" id="KW-0325">Glycoprotein</keyword>
<evidence type="ECO:0000259" key="20">
    <source>
        <dbReference type="PROSITE" id="PS50853"/>
    </source>
</evidence>
<dbReference type="GO" id="GO:0004714">
    <property type="term" value="F:transmembrane receptor protein tyrosine kinase activity"/>
    <property type="evidence" value="ECO:0007669"/>
    <property type="project" value="UniProtKB-EC"/>
</dbReference>
<evidence type="ECO:0000256" key="8">
    <source>
        <dbReference type="ARBA" id="ARBA00022840"/>
    </source>
</evidence>
<keyword evidence="5" id="KW-0677">Repeat</keyword>
<dbReference type="SUPFAM" id="SSF49265">
    <property type="entry name" value="Fibronectin type III"/>
    <property type="match status" value="1"/>
</dbReference>
<keyword evidence="6 15" id="KW-0547">Nucleotide-binding</keyword>
<keyword evidence="10 18" id="KW-0472">Membrane</keyword>
<evidence type="ECO:0000256" key="16">
    <source>
        <dbReference type="RuleBase" id="RU000312"/>
    </source>
</evidence>
<dbReference type="Gene3D" id="3.30.200.20">
    <property type="entry name" value="Phosphorylase Kinase, domain 1"/>
    <property type="match status" value="1"/>
</dbReference>
<dbReference type="AlphaFoldDB" id="A0AAV4V7F6"/>
<keyword evidence="3" id="KW-0808">Transferase</keyword>
<dbReference type="PROSITE" id="PS00107">
    <property type="entry name" value="PROTEIN_KINASE_ATP"/>
    <property type="match status" value="1"/>
</dbReference>
<keyword evidence="4 16" id="KW-0812">Transmembrane</keyword>
<dbReference type="InterPro" id="IPR020635">
    <property type="entry name" value="Tyr_kinase_cat_dom"/>
</dbReference>
<dbReference type="PANTHER" id="PTHR24416">
    <property type="entry name" value="TYROSINE-PROTEIN KINASE RECEPTOR"/>
    <property type="match status" value="1"/>
</dbReference>
<sequence>MDGLSPKTRYRFRLVLTYRVRERRFAWPQHSHFEFLTSGDVPGAPGRPQVKRVVRDVFQLYWEESPNNGYSDLVYEVEVRSDLEKEWRLFANSSLTTSIVNNFSVNTNYEFRVRALNEYGASGYSYSEKPFLPETGALIERTRDNYGLIITICLALVFVLALCLVLFYYVRVRKQKSKKAILQEATPSSEIPDLELATLQDLPLHANFIHQTNALYNLNDLPTDDELHALPKFLRGQIKFTKFLGSGAFGEVFEGMACSDLLPLYCQRVAIKTLKKGATDHEKKEFLKEAKLMSNFKHDHILQLLGVCLESNPSFILLELMEGGDLLSYLHNNRPTPTQNCSLVMDDLIGICIDVAKGCKYLEDMHFVHRDLAARNCLVSSTDREQRIVKIGDFGLARDVYKSDYYRKEGEGLLPVRWMAPESLLLGFFTTQSDIWAFGVLLWEVITLGVQPYPARNNMEVFHFVKSGGHLEKPENCPDDLYQIMVGCWKYDADSRPCFRYCLQGLQELRARLASSSLSIPAVCNFHYFAQQNAGTYIGRYDPRDEEDENKLLDPHFDSRSVRSDPPTLSEMLITTNPSSMRRSMSWTNTLRWSPDGHPPCAARPAAHTNTTLVKNKYLELLGDNEDSDGYQLPLAALKATKSSAQTPARRCDPESVTSSSNVIKQSLSLNHLPLIGEDKTEQRSSVVDELDLMLTSSQRDRSISGSSTAHSEHSWLEDCDNWSFSTASTATCPLDASPSEAALSPVAGVDIHHSSTSSYC</sequence>
<dbReference type="GO" id="GO:0007169">
    <property type="term" value="P:cell surface receptor protein tyrosine kinase signaling pathway"/>
    <property type="evidence" value="ECO:0007669"/>
    <property type="project" value="InterPro"/>
</dbReference>
<feature type="binding site" evidence="15">
    <location>
        <position position="272"/>
    </location>
    <ligand>
        <name>ATP</name>
        <dbReference type="ChEBI" id="CHEBI:30616"/>
    </ligand>
</feature>
<dbReference type="Gene3D" id="2.60.40.10">
    <property type="entry name" value="Immunoglobulins"/>
    <property type="match status" value="1"/>
</dbReference>
<evidence type="ECO:0000256" key="18">
    <source>
        <dbReference type="SAM" id="Phobius"/>
    </source>
</evidence>
<evidence type="ECO:0000256" key="2">
    <source>
        <dbReference type="ARBA" id="ARBA00022553"/>
    </source>
</evidence>
<reference evidence="21 22" key="1">
    <citation type="submission" date="2021-06" db="EMBL/GenBank/DDBJ databases">
        <title>Caerostris darwini draft genome.</title>
        <authorList>
            <person name="Kono N."/>
            <person name="Arakawa K."/>
        </authorList>
    </citation>
    <scope>NUCLEOTIDE SEQUENCE [LARGE SCALE GENOMIC DNA]</scope>
</reference>
<dbReference type="EMBL" id="BPLQ01012515">
    <property type="protein sequence ID" value="GIY65964.1"/>
    <property type="molecule type" value="Genomic_DNA"/>
</dbReference>
<dbReference type="FunFam" id="1.10.510.10:FF:000341">
    <property type="entry name" value="Tyrosine-protein kinase receptor"/>
    <property type="match status" value="1"/>
</dbReference>
<dbReference type="Pfam" id="PF00041">
    <property type="entry name" value="fn3"/>
    <property type="match status" value="1"/>
</dbReference>
<evidence type="ECO:0000259" key="19">
    <source>
        <dbReference type="PROSITE" id="PS50011"/>
    </source>
</evidence>
<keyword evidence="2 16" id="KW-0597">Phosphoprotein</keyword>
<evidence type="ECO:0000256" key="3">
    <source>
        <dbReference type="ARBA" id="ARBA00022679"/>
    </source>
</evidence>
<gene>
    <name evidence="21" type="primary">Ros1</name>
    <name evidence="21" type="ORF">CDAR_86741</name>
</gene>
<comment type="similarity">
    <text evidence="16">Belongs to the protein kinase superfamily. Tyr protein kinase family. Insulin receptor subfamily.</text>
</comment>
<dbReference type="InterPro" id="IPR011009">
    <property type="entry name" value="Kinase-like_dom_sf"/>
</dbReference>
<evidence type="ECO:0000256" key="9">
    <source>
        <dbReference type="ARBA" id="ARBA00022989"/>
    </source>
</evidence>
<dbReference type="Proteomes" id="UP001054837">
    <property type="component" value="Unassembled WGS sequence"/>
</dbReference>
<evidence type="ECO:0000313" key="22">
    <source>
        <dbReference type="Proteomes" id="UP001054837"/>
    </source>
</evidence>
<dbReference type="InterPro" id="IPR050122">
    <property type="entry name" value="RTK"/>
</dbReference>
<evidence type="ECO:0000313" key="21">
    <source>
        <dbReference type="EMBL" id="GIY65964.1"/>
    </source>
</evidence>
<evidence type="ECO:0000256" key="6">
    <source>
        <dbReference type="ARBA" id="ARBA00022741"/>
    </source>
</evidence>
<feature type="compositionally biased region" description="Basic and acidic residues" evidence="17">
    <location>
        <begin position="550"/>
        <end position="563"/>
    </location>
</feature>
<dbReference type="InterPro" id="IPR001245">
    <property type="entry name" value="Ser-Thr/Tyr_kinase_cat_dom"/>
</dbReference>
<dbReference type="Pfam" id="PF07714">
    <property type="entry name" value="PK_Tyr_Ser-Thr"/>
    <property type="match status" value="1"/>
</dbReference>
<feature type="region of interest" description="Disordered" evidence="17">
    <location>
        <begin position="548"/>
        <end position="570"/>
    </location>
</feature>
<dbReference type="SMART" id="SM00060">
    <property type="entry name" value="FN3"/>
    <property type="match status" value="1"/>
</dbReference>
<dbReference type="GO" id="GO:0005524">
    <property type="term" value="F:ATP binding"/>
    <property type="evidence" value="ECO:0007669"/>
    <property type="project" value="UniProtKB-UniRule"/>
</dbReference>
<dbReference type="PRINTS" id="PR00109">
    <property type="entry name" value="TYRKINASE"/>
</dbReference>
<dbReference type="PROSITE" id="PS00239">
    <property type="entry name" value="RECEPTOR_TYR_KIN_II"/>
    <property type="match status" value="1"/>
</dbReference>
<keyword evidence="11" id="KW-0829">Tyrosine-protein kinase</keyword>
<dbReference type="SMART" id="SM00219">
    <property type="entry name" value="TyrKc"/>
    <property type="match status" value="1"/>
</dbReference>
<dbReference type="Gene3D" id="1.10.510.10">
    <property type="entry name" value="Transferase(Phosphotransferase) domain 1"/>
    <property type="match status" value="1"/>
</dbReference>
<accession>A0AAV4V7F6</accession>
<dbReference type="InterPro" id="IPR036116">
    <property type="entry name" value="FN3_sf"/>
</dbReference>
<dbReference type="InterPro" id="IPR003961">
    <property type="entry name" value="FN3_dom"/>
</dbReference>
<keyword evidence="12 16" id="KW-0675">Receptor</keyword>
<keyword evidence="22" id="KW-1185">Reference proteome</keyword>
<dbReference type="GO" id="GO:0043235">
    <property type="term" value="C:receptor complex"/>
    <property type="evidence" value="ECO:0007669"/>
    <property type="project" value="TreeGrafter"/>
</dbReference>
<dbReference type="GO" id="GO:0032006">
    <property type="term" value="P:regulation of TOR signaling"/>
    <property type="evidence" value="ECO:0007669"/>
    <property type="project" value="TreeGrafter"/>
</dbReference>
<dbReference type="PROSITE" id="PS50853">
    <property type="entry name" value="FN3"/>
    <property type="match status" value="1"/>
</dbReference>
<dbReference type="InterPro" id="IPR008266">
    <property type="entry name" value="Tyr_kinase_AS"/>
</dbReference>
<dbReference type="CDD" id="cd00063">
    <property type="entry name" value="FN3"/>
    <property type="match status" value="1"/>
</dbReference>
<evidence type="ECO:0000256" key="1">
    <source>
        <dbReference type="ARBA" id="ARBA00004167"/>
    </source>
</evidence>
<dbReference type="SUPFAM" id="SSF56112">
    <property type="entry name" value="Protein kinase-like (PK-like)"/>
    <property type="match status" value="1"/>
</dbReference>